<dbReference type="Pfam" id="PF05920">
    <property type="entry name" value="Homeobox_KN"/>
    <property type="match status" value="1"/>
</dbReference>
<dbReference type="PANTHER" id="PTHR11850">
    <property type="entry name" value="HOMEOBOX PROTEIN TRANSCRIPTION FACTORS"/>
    <property type="match status" value="1"/>
</dbReference>
<feature type="DNA-binding region" description="Homeobox" evidence="8">
    <location>
        <begin position="482"/>
        <end position="516"/>
    </location>
</feature>
<reference evidence="11 12" key="1">
    <citation type="journal article" date="2024" name="Plant J.">
        <title>Genome sequences and population genomics reveal climatic adaptation and genomic divergence between two closely related sweetgum species.</title>
        <authorList>
            <person name="Xu W.Q."/>
            <person name="Ren C.Q."/>
            <person name="Zhang X.Y."/>
            <person name="Comes H.P."/>
            <person name="Liu X.H."/>
            <person name="Li Y.G."/>
            <person name="Kettle C.J."/>
            <person name="Jalonen R."/>
            <person name="Gaisberger H."/>
            <person name="Ma Y.Z."/>
            <person name="Qiu Y.X."/>
        </authorList>
    </citation>
    <scope>NUCLEOTIDE SEQUENCE [LARGE SCALE GENOMIC DNA]</scope>
    <source>
        <strain evidence="11">Hangzhou</strain>
    </source>
</reference>
<dbReference type="GO" id="GO:0005634">
    <property type="term" value="C:nucleus"/>
    <property type="evidence" value="ECO:0007669"/>
    <property type="project" value="UniProtKB-SubCell"/>
</dbReference>
<sequence length="706" mass="78470">MSQSLHHQGFFSFSNGYQRSTVTKHRQDEQDEQHRLHLHIAQRGQRDDTVRVQPLPFVAIEEEEVPTQLPVYETGGGMLSEMFNIPTGGAILENQIPSNYRWPRQPAHETTFENKLDMVGAGLGFSQEEKRQTRNIIDNHHFTGINANSESPMHLSLMNPHITSSSPHDPSNSHLQGFHSPSAAFRGLEVSTVPSTVQFNWVPGINGRDDYNTIGEAMESHQGLSLSLSSSLQNLEVSKVEGLRIGNGGLFFSNNGGTNYNQQPLHLQGRVDQRRQIHVLKNSKYAKAAQELLEEFCSTGRGHLRNRRHDINPSSNPDGGDSGGGGAGSSSLKDLPPLSAADRIEYERRKMKLLSMLDEACSSDYSNTTWKVIQMGTNFSHNKDLIRIQWFLGFYQSTKVDGRYNRYCEQMKAVINSFDSVLDFGAATPYTAIAWKAMSRHFRCTKDAIVAQLKLTRELLGEKDVMGATGFTKGETPKLRYPSDADKHLLSRQTGLSRNQVSNWFINARVRLWKPMVEEMYQQEAKEAEEEEAASPSAQENREPHPRGHQNGSSSSSSAQKSIPTKTVAAGKRSEINALENDLSHNTINYGHGLSGNPQSLQHTITRYDVSPTTSRFHPMTREFHPTVAVDDTRFRGSEYGTDAAGANMGSRPVRLGTPAGDVSLTLGLQHVGNSPEMGPVSVRDLRSVEAQFSSSAINKNKNILF</sequence>
<comment type="similarity">
    <text evidence="2">Belongs to the TALE/BELL homeobox family.</text>
</comment>
<evidence type="ECO:0000259" key="10">
    <source>
        <dbReference type="PROSITE" id="PS50071"/>
    </source>
</evidence>
<dbReference type="InterPro" id="IPR050224">
    <property type="entry name" value="TALE_homeobox"/>
</dbReference>
<evidence type="ECO:0000313" key="11">
    <source>
        <dbReference type="EMBL" id="KAK9270835.1"/>
    </source>
</evidence>
<dbReference type="PROSITE" id="PS50071">
    <property type="entry name" value="HOMEOBOX_2"/>
    <property type="match status" value="1"/>
</dbReference>
<dbReference type="Gene3D" id="1.10.10.60">
    <property type="entry name" value="Homeodomain-like"/>
    <property type="match status" value="1"/>
</dbReference>
<dbReference type="Proteomes" id="UP001415857">
    <property type="component" value="Unassembled WGS sequence"/>
</dbReference>
<feature type="region of interest" description="Disordered" evidence="9">
    <location>
        <begin position="523"/>
        <end position="573"/>
    </location>
</feature>
<dbReference type="Pfam" id="PF07526">
    <property type="entry name" value="POX"/>
    <property type="match status" value="2"/>
</dbReference>
<evidence type="ECO:0000256" key="6">
    <source>
        <dbReference type="ARBA" id="ARBA00023163"/>
    </source>
</evidence>
<comment type="caution">
    <text evidence="11">The sequence shown here is derived from an EMBL/GenBank/DDBJ whole genome shotgun (WGS) entry which is preliminary data.</text>
</comment>
<dbReference type="InterPro" id="IPR001356">
    <property type="entry name" value="HD"/>
</dbReference>
<evidence type="ECO:0000256" key="9">
    <source>
        <dbReference type="SAM" id="MobiDB-lite"/>
    </source>
</evidence>
<keyword evidence="3" id="KW-0805">Transcription regulation</keyword>
<dbReference type="SUPFAM" id="SSF46689">
    <property type="entry name" value="Homeodomain-like"/>
    <property type="match status" value="1"/>
</dbReference>
<evidence type="ECO:0000256" key="7">
    <source>
        <dbReference type="ARBA" id="ARBA00023242"/>
    </source>
</evidence>
<comment type="subcellular location">
    <subcellularLocation>
        <location evidence="1 8">Nucleus</location>
    </subcellularLocation>
</comment>
<dbReference type="InterPro" id="IPR006563">
    <property type="entry name" value="POX_dom"/>
</dbReference>
<evidence type="ECO:0000313" key="12">
    <source>
        <dbReference type="Proteomes" id="UP001415857"/>
    </source>
</evidence>
<dbReference type="GO" id="GO:0003677">
    <property type="term" value="F:DNA binding"/>
    <property type="evidence" value="ECO:0007669"/>
    <property type="project" value="UniProtKB-UniRule"/>
</dbReference>
<evidence type="ECO:0000256" key="2">
    <source>
        <dbReference type="ARBA" id="ARBA00006454"/>
    </source>
</evidence>
<organism evidence="11 12">
    <name type="scientific">Liquidambar formosana</name>
    <name type="common">Formosan gum</name>
    <dbReference type="NCBI Taxonomy" id="63359"/>
    <lineage>
        <taxon>Eukaryota</taxon>
        <taxon>Viridiplantae</taxon>
        <taxon>Streptophyta</taxon>
        <taxon>Embryophyta</taxon>
        <taxon>Tracheophyta</taxon>
        <taxon>Spermatophyta</taxon>
        <taxon>Magnoliopsida</taxon>
        <taxon>eudicotyledons</taxon>
        <taxon>Gunneridae</taxon>
        <taxon>Pentapetalae</taxon>
        <taxon>Saxifragales</taxon>
        <taxon>Altingiaceae</taxon>
        <taxon>Liquidambar</taxon>
    </lineage>
</organism>
<dbReference type="CDD" id="cd00086">
    <property type="entry name" value="homeodomain"/>
    <property type="match status" value="1"/>
</dbReference>
<gene>
    <name evidence="11" type="ORF">L1049_026421</name>
</gene>
<evidence type="ECO:0000256" key="5">
    <source>
        <dbReference type="ARBA" id="ARBA00023155"/>
    </source>
</evidence>
<dbReference type="GO" id="GO:0006355">
    <property type="term" value="P:regulation of DNA-templated transcription"/>
    <property type="evidence" value="ECO:0007669"/>
    <property type="project" value="InterPro"/>
</dbReference>
<feature type="region of interest" description="Disordered" evidence="9">
    <location>
        <begin position="303"/>
        <end position="336"/>
    </location>
</feature>
<evidence type="ECO:0000256" key="8">
    <source>
        <dbReference type="PROSITE-ProRule" id="PRU00108"/>
    </source>
</evidence>
<keyword evidence="6" id="KW-0804">Transcription</keyword>
<dbReference type="InterPro" id="IPR008422">
    <property type="entry name" value="KN_HD"/>
</dbReference>
<evidence type="ECO:0000256" key="1">
    <source>
        <dbReference type="ARBA" id="ARBA00004123"/>
    </source>
</evidence>
<name>A0AAP0ND93_LIQFO</name>
<proteinExistence type="inferred from homology"/>
<dbReference type="SMART" id="SM00389">
    <property type="entry name" value="HOX"/>
    <property type="match status" value="1"/>
</dbReference>
<evidence type="ECO:0000256" key="3">
    <source>
        <dbReference type="ARBA" id="ARBA00023015"/>
    </source>
</evidence>
<feature type="domain" description="Homeobox" evidence="10">
    <location>
        <begin position="480"/>
        <end position="515"/>
    </location>
</feature>
<protein>
    <recommendedName>
        <fullName evidence="10">Homeobox domain-containing protein</fullName>
    </recommendedName>
</protein>
<keyword evidence="7 8" id="KW-0539">Nucleus</keyword>
<dbReference type="EMBL" id="JBBPBK010000014">
    <property type="protein sequence ID" value="KAK9270835.1"/>
    <property type="molecule type" value="Genomic_DNA"/>
</dbReference>
<dbReference type="InterPro" id="IPR009057">
    <property type="entry name" value="Homeodomain-like_sf"/>
</dbReference>
<dbReference type="SMART" id="SM00574">
    <property type="entry name" value="POX"/>
    <property type="match status" value="1"/>
</dbReference>
<accession>A0AAP0ND93</accession>
<keyword evidence="12" id="KW-1185">Reference proteome</keyword>
<evidence type="ECO:0000256" key="4">
    <source>
        <dbReference type="ARBA" id="ARBA00023125"/>
    </source>
</evidence>
<keyword evidence="5 8" id="KW-0371">Homeobox</keyword>
<keyword evidence="4 8" id="KW-0238">DNA-binding</keyword>
<dbReference type="AlphaFoldDB" id="A0AAP0ND93"/>